<dbReference type="GO" id="GO:0000160">
    <property type="term" value="P:phosphorelay signal transduction system"/>
    <property type="evidence" value="ECO:0007669"/>
    <property type="project" value="InterPro"/>
</dbReference>
<evidence type="ECO:0000256" key="1">
    <source>
        <dbReference type="PROSITE-ProRule" id="PRU00110"/>
    </source>
</evidence>
<reference evidence="3 4" key="2">
    <citation type="submission" date="2013-04" db="EMBL/GenBank/DDBJ databases">
        <title>The Genome Sequence of Bilophila wadsworthia 3_1_6.</title>
        <authorList>
            <consortium name="The Broad Institute Genomics Platform"/>
            <person name="Earl A."/>
            <person name="Ward D."/>
            <person name="Feldgarden M."/>
            <person name="Gevers D."/>
            <person name="Sibley C."/>
            <person name="Strauss J."/>
            <person name="Allen-Vercoe E."/>
            <person name="Walker B."/>
            <person name="Young S."/>
            <person name="Zeng Q."/>
            <person name="Gargeya S."/>
            <person name="Fitzgerald M."/>
            <person name="Haas B."/>
            <person name="Abouelleil A."/>
            <person name="Allen A.W."/>
            <person name="Alvarado L."/>
            <person name="Arachchi H.M."/>
            <person name="Berlin A.M."/>
            <person name="Chapman S.B."/>
            <person name="Gainer-Dewar J."/>
            <person name="Goldberg J."/>
            <person name="Griggs A."/>
            <person name="Gujja S."/>
            <person name="Hansen M."/>
            <person name="Howarth C."/>
            <person name="Imamovic A."/>
            <person name="Ireland A."/>
            <person name="Larimer J."/>
            <person name="McCowan C."/>
            <person name="Murphy C."/>
            <person name="Pearson M."/>
            <person name="Poon T.W."/>
            <person name="Priest M."/>
            <person name="Roberts A."/>
            <person name="Saif S."/>
            <person name="Shea T."/>
            <person name="Sisk P."/>
            <person name="Sykes S."/>
            <person name="Wortman J."/>
            <person name="Nusbaum C."/>
            <person name="Birren B."/>
        </authorList>
    </citation>
    <scope>NUCLEOTIDE SEQUENCE [LARGE SCALE GENOMIC DNA]</scope>
    <source>
        <strain evidence="3 4">3_1_6</strain>
    </source>
</reference>
<dbReference type="SUPFAM" id="SSF47226">
    <property type="entry name" value="Histidine-containing phosphotransfer domain, HPT domain"/>
    <property type="match status" value="1"/>
</dbReference>
<dbReference type="Proteomes" id="UP000006034">
    <property type="component" value="Unassembled WGS sequence"/>
</dbReference>
<feature type="domain" description="HPt" evidence="2">
    <location>
        <begin position="27"/>
        <end position="120"/>
    </location>
</feature>
<dbReference type="AlphaFoldDB" id="E5Y8W3"/>
<gene>
    <name evidence="3" type="ORF">HMPREF0179_02631</name>
</gene>
<dbReference type="Gene3D" id="1.20.120.160">
    <property type="entry name" value="HPT domain"/>
    <property type="match status" value="1"/>
</dbReference>
<dbReference type="Pfam" id="PF01627">
    <property type="entry name" value="Hpt"/>
    <property type="match status" value="1"/>
</dbReference>
<evidence type="ECO:0000259" key="2">
    <source>
        <dbReference type="PROSITE" id="PS50894"/>
    </source>
</evidence>
<dbReference type="HOGENOM" id="CLU_131453_0_1_7"/>
<accession>E5Y8W3</accession>
<dbReference type="InterPro" id="IPR036641">
    <property type="entry name" value="HPT_dom_sf"/>
</dbReference>
<dbReference type="RefSeq" id="WP_005028584.1">
    <property type="nucleotide sequence ID" value="NZ_KE150238.1"/>
</dbReference>
<sequence length="120" mass="13038">MSDRETQPGSIIPGVDWESGVKRLMGNEQLYRKLLAKFAASYGDAAGRIRDALSAGDRQTAHNELHTLKGVTANLSLAPLADLVLAAEQAVKYDDTEHENECIDAMSRELDAVIKALSKL</sequence>
<dbReference type="eggNOG" id="COG2198">
    <property type="taxonomic scope" value="Bacteria"/>
</dbReference>
<keyword evidence="4" id="KW-1185">Reference proteome</keyword>
<dbReference type="PROSITE" id="PS50894">
    <property type="entry name" value="HPT"/>
    <property type="match status" value="1"/>
</dbReference>
<feature type="modified residue" description="Phosphohistidine" evidence="1">
    <location>
        <position position="66"/>
    </location>
</feature>
<dbReference type="GO" id="GO:0004672">
    <property type="term" value="F:protein kinase activity"/>
    <property type="evidence" value="ECO:0007669"/>
    <property type="project" value="UniProtKB-ARBA"/>
</dbReference>
<name>E5Y8W3_BILW3</name>
<dbReference type="SMART" id="SM00073">
    <property type="entry name" value="HPT"/>
    <property type="match status" value="1"/>
</dbReference>
<comment type="caution">
    <text evidence="3">The sequence shown here is derived from an EMBL/GenBank/DDBJ whole genome shotgun (WGS) entry which is preliminary data.</text>
</comment>
<organism evidence="3 4">
    <name type="scientific">Bilophila wadsworthia (strain 3_1_6)</name>
    <dbReference type="NCBI Taxonomy" id="563192"/>
    <lineage>
        <taxon>Bacteria</taxon>
        <taxon>Pseudomonadati</taxon>
        <taxon>Thermodesulfobacteriota</taxon>
        <taxon>Desulfovibrionia</taxon>
        <taxon>Desulfovibrionales</taxon>
        <taxon>Desulfovibrionaceae</taxon>
        <taxon>Bilophila</taxon>
    </lineage>
</organism>
<dbReference type="STRING" id="563192.HMPREF0179_02631"/>
<reference evidence="3 4" key="1">
    <citation type="submission" date="2010-10" db="EMBL/GenBank/DDBJ databases">
        <authorList>
            <consortium name="The Broad Institute Genome Sequencing Platform"/>
            <person name="Ward D."/>
            <person name="Earl A."/>
            <person name="Feldgarden M."/>
            <person name="Young S.K."/>
            <person name="Gargeya S."/>
            <person name="Zeng Q."/>
            <person name="Alvarado L."/>
            <person name="Berlin A."/>
            <person name="Bochicchio J."/>
            <person name="Chapman S.B."/>
            <person name="Chen Z."/>
            <person name="Freedman E."/>
            <person name="Gellesch M."/>
            <person name="Goldberg J."/>
            <person name="Griggs A."/>
            <person name="Gujja S."/>
            <person name="Heilman E."/>
            <person name="Heiman D."/>
            <person name="Howarth C."/>
            <person name="Mehta T."/>
            <person name="Neiman D."/>
            <person name="Pearson M."/>
            <person name="Roberts A."/>
            <person name="Saif S."/>
            <person name="Shea T."/>
            <person name="Shenoy N."/>
            <person name="Sisk P."/>
            <person name="Stolte C."/>
            <person name="Sykes S."/>
            <person name="White J."/>
            <person name="Yandava C."/>
            <person name="Allen-Vercoe E."/>
            <person name="Sibley C."/>
            <person name="Ambrose C.E."/>
            <person name="Strauss J."/>
            <person name="Daigneault M."/>
            <person name="Haas B."/>
            <person name="Nusbaum C."/>
            <person name="Birren B."/>
        </authorList>
    </citation>
    <scope>NUCLEOTIDE SEQUENCE [LARGE SCALE GENOMIC DNA]</scope>
    <source>
        <strain evidence="3 4">3_1_6</strain>
    </source>
</reference>
<evidence type="ECO:0000313" key="4">
    <source>
        <dbReference type="Proteomes" id="UP000006034"/>
    </source>
</evidence>
<dbReference type="OrthoDB" id="5432494at2"/>
<protein>
    <recommendedName>
        <fullName evidence="2">HPt domain-containing protein</fullName>
    </recommendedName>
</protein>
<dbReference type="EMBL" id="ADCP02000001">
    <property type="protein sequence ID" value="EFV43563.1"/>
    <property type="molecule type" value="Genomic_DNA"/>
</dbReference>
<dbReference type="GeneID" id="78085761"/>
<dbReference type="InterPro" id="IPR008207">
    <property type="entry name" value="Sig_transdc_His_kin_Hpt_dom"/>
</dbReference>
<evidence type="ECO:0000313" key="3">
    <source>
        <dbReference type="EMBL" id="EFV43563.1"/>
    </source>
</evidence>
<keyword evidence="1" id="KW-0597">Phosphoprotein</keyword>
<proteinExistence type="predicted"/>